<feature type="non-terminal residue" evidence="2">
    <location>
        <position position="28"/>
    </location>
</feature>
<reference evidence="2 3" key="2">
    <citation type="journal article" date="2017" name="Front. Plant Sci.">
        <title>Gene Classification and Mining of Molecular Markers Useful in Red Clover (Trifolium pratense) Breeding.</title>
        <authorList>
            <person name="Istvanek J."/>
            <person name="Dluhosova J."/>
            <person name="Dluhos P."/>
            <person name="Patkova L."/>
            <person name="Nedelnik J."/>
            <person name="Repkova J."/>
        </authorList>
    </citation>
    <scope>NUCLEOTIDE SEQUENCE [LARGE SCALE GENOMIC DNA]</scope>
    <source>
        <strain evidence="3">cv. Tatra</strain>
        <tissue evidence="2">Young leaves</tissue>
    </source>
</reference>
<dbReference type="Proteomes" id="UP000236291">
    <property type="component" value="Unassembled WGS sequence"/>
</dbReference>
<evidence type="ECO:0000256" key="1">
    <source>
        <dbReference type="SAM" id="MobiDB-lite"/>
    </source>
</evidence>
<gene>
    <name evidence="2" type="ORF">L195_g056716</name>
</gene>
<accession>A0A2K3KT36</accession>
<evidence type="ECO:0000313" key="2">
    <source>
        <dbReference type="EMBL" id="PNX69439.1"/>
    </source>
</evidence>
<proteinExistence type="predicted"/>
<name>A0A2K3KT36_TRIPR</name>
<dbReference type="EMBL" id="ASHM01108730">
    <property type="protein sequence ID" value="PNX69439.1"/>
    <property type="molecule type" value="Genomic_DNA"/>
</dbReference>
<evidence type="ECO:0000313" key="3">
    <source>
        <dbReference type="Proteomes" id="UP000236291"/>
    </source>
</evidence>
<comment type="caution">
    <text evidence="2">The sequence shown here is derived from an EMBL/GenBank/DDBJ whole genome shotgun (WGS) entry which is preliminary data.</text>
</comment>
<reference evidence="2 3" key="1">
    <citation type="journal article" date="2014" name="Am. J. Bot.">
        <title>Genome assembly and annotation for red clover (Trifolium pratense; Fabaceae).</title>
        <authorList>
            <person name="Istvanek J."/>
            <person name="Jaros M."/>
            <person name="Krenek A."/>
            <person name="Repkova J."/>
        </authorList>
    </citation>
    <scope>NUCLEOTIDE SEQUENCE [LARGE SCALE GENOMIC DNA]</scope>
    <source>
        <strain evidence="3">cv. Tatra</strain>
        <tissue evidence="2">Young leaves</tissue>
    </source>
</reference>
<protein>
    <submittedName>
        <fullName evidence="2">Uncharacterized protein</fullName>
    </submittedName>
</protein>
<sequence length="28" mass="2995">MDSHVDAISSMARNPSQLKEIFAGSMDG</sequence>
<organism evidence="2 3">
    <name type="scientific">Trifolium pratense</name>
    <name type="common">Red clover</name>
    <dbReference type="NCBI Taxonomy" id="57577"/>
    <lineage>
        <taxon>Eukaryota</taxon>
        <taxon>Viridiplantae</taxon>
        <taxon>Streptophyta</taxon>
        <taxon>Embryophyta</taxon>
        <taxon>Tracheophyta</taxon>
        <taxon>Spermatophyta</taxon>
        <taxon>Magnoliopsida</taxon>
        <taxon>eudicotyledons</taxon>
        <taxon>Gunneridae</taxon>
        <taxon>Pentapetalae</taxon>
        <taxon>rosids</taxon>
        <taxon>fabids</taxon>
        <taxon>Fabales</taxon>
        <taxon>Fabaceae</taxon>
        <taxon>Papilionoideae</taxon>
        <taxon>50 kb inversion clade</taxon>
        <taxon>NPAAA clade</taxon>
        <taxon>Hologalegina</taxon>
        <taxon>IRL clade</taxon>
        <taxon>Trifolieae</taxon>
        <taxon>Trifolium</taxon>
    </lineage>
</organism>
<dbReference type="AlphaFoldDB" id="A0A2K3KT36"/>
<feature type="region of interest" description="Disordered" evidence="1">
    <location>
        <begin position="1"/>
        <end position="28"/>
    </location>
</feature>